<dbReference type="EMBL" id="BQKM01000003">
    <property type="protein sequence ID" value="GJN52187.1"/>
    <property type="molecule type" value="Genomic_DNA"/>
</dbReference>
<protein>
    <recommendedName>
        <fullName evidence="5">Sulfurtransferase complex subunit TusB</fullName>
    </recommendedName>
</protein>
<dbReference type="PANTHER" id="PTHR37526">
    <property type="entry name" value="PROTEIN TUSB"/>
    <property type="match status" value="1"/>
</dbReference>
<dbReference type="Proteomes" id="UP001054892">
    <property type="component" value="Unassembled WGS sequence"/>
</dbReference>
<dbReference type="NCBIfam" id="TIGR03011">
    <property type="entry name" value="sulf_tusB_dsrH"/>
    <property type="match status" value="1"/>
</dbReference>
<gene>
    <name evidence="1" type="ORF">TUM18999_26460</name>
    <name evidence="2" type="ORF">TUM20286_19390</name>
</gene>
<dbReference type="Gene3D" id="3.40.1260.10">
    <property type="entry name" value="DsrEFH-like"/>
    <property type="match status" value="1"/>
</dbReference>
<dbReference type="RefSeq" id="WP_173174247.1">
    <property type="nucleotide sequence ID" value="NZ_AP023189.1"/>
</dbReference>
<dbReference type="Pfam" id="PF04077">
    <property type="entry name" value="DsrH"/>
    <property type="match status" value="1"/>
</dbReference>
<reference evidence="1 3" key="1">
    <citation type="submission" date="2020-05" db="EMBL/GenBank/DDBJ databases">
        <title>Characterization of novel class B3 metallo-beta-lactamase from novel Pseudomonas species.</title>
        <authorList>
            <person name="Yamada K."/>
            <person name="Aoki K."/>
            <person name="Ishii Y."/>
        </authorList>
    </citation>
    <scope>NUCLEOTIDE SEQUENCE [LARGE SCALE GENOMIC DNA]</scope>
    <source>
        <strain evidence="1 3">TUM18999</strain>
        <strain evidence="2 4">TUM20286</strain>
    </source>
</reference>
<dbReference type="EMBL" id="AP023189">
    <property type="protein sequence ID" value="BCG24455.1"/>
    <property type="molecule type" value="Genomic_DNA"/>
</dbReference>
<evidence type="ECO:0000313" key="3">
    <source>
        <dbReference type="Proteomes" id="UP000509383"/>
    </source>
</evidence>
<accession>A0A6J4E4Z3</accession>
<keyword evidence="4" id="KW-1185">Reference proteome</keyword>
<evidence type="ECO:0000313" key="1">
    <source>
        <dbReference type="EMBL" id="BCG24455.1"/>
    </source>
</evidence>
<dbReference type="GO" id="GO:1990228">
    <property type="term" value="C:sulfurtransferase complex"/>
    <property type="evidence" value="ECO:0007669"/>
    <property type="project" value="TreeGrafter"/>
</dbReference>
<name>A0A6J4E4Z3_9PSED</name>
<dbReference type="InterPro" id="IPR007215">
    <property type="entry name" value="Sulphur_relay_TusB/DsrH"/>
</dbReference>
<dbReference type="KEGG" id="ptw:TUM18999_26460"/>
<dbReference type="AlphaFoldDB" id="A0A6J4E4Z3"/>
<dbReference type="InterPro" id="IPR027396">
    <property type="entry name" value="DsrEFH-like"/>
</dbReference>
<proteinExistence type="predicted"/>
<dbReference type="Proteomes" id="UP000509383">
    <property type="component" value="Chromosome"/>
</dbReference>
<organism evidence="1 3">
    <name type="scientific">Pseudomonas tohonis</name>
    <dbReference type="NCBI Taxonomy" id="2725477"/>
    <lineage>
        <taxon>Bacteria</taxon>
        <taxon>Pseudomonadati</taxon>
        <taxon>Pseudomonadota</taxon>
        <taxon>Gammaproteobacteria</taxon>
        <taxon>Pseudomonadales</taxon>
        <taxon>Pseudomonadaceae</taxon>
        <taxon>Pseudomonas</taxon>
    </lineage>
</organism>
<sequence length="100" mass="11052">MSTLHLLSHSPFGDDRFDSCLRLLGNEDAILLSGEAVQALRASTHPRQCLEQLPEGIALFALEEDVVARAIGSPPTRIKLLDYPGFVTLCVQYDKVNSWL</sequence>
<dbReference type="GO" id="GO:0002143">
    <property type="term" value="P:tRNA wobble position uridine thiolation"/>
    <property type="evidence" value="ECO:0007669"/>
    <property type="project" value="InterPro"/>
</dbReference>
<dbReference type="PANTHER" id="PTHR37526:SF1">
    <property type="entry name" value="PROTEIN TUSB"/>
    <property type="match status" value="1"/>
</dbReference>
<evidence type="ECO:0000313" key="2">
    <source>
        <dbReference type="EMBL" id="GJN52187.1"/>
    </source>
</evidence>
<evidence type="ECO:0000313" key="4">
    <source>
        <dbReference type="Proteomes" id="UP001054892"/>
    </source>
</evidence>
<evidence type="ECO:0008006" key="5">
    <source>
        <dbReference type="Google" id="ProtNLM"/>
    </source>
</evidence>
<dbReference type="SUPFAM" id="SSF75169">
    <property type="entry name" value="DsrEFH-like"/>
    <property type="match status" value="1"/>
</dbReference>